<sequence>MYKISTFDPDFAYIIQHMRYQIQLDKRELHGEITLPSSKSISNRLLILNALAEKEGRLENLSGSDDTRVLVEGLGTGEGTVDIGHAGTSMRFLAAYLSIQPGEYILTGSRRMQQRPIGKLVDALKDLGAKIEYLDRTGYPPLSIRGKMLNGGEINVDSSISSQYISALMMIGPALKEGLVIRLKNEVVSASYIQLTQSLMRDLGIPVKFTGTRIEVPCHSFEGKDIFVEGDW</sequence>
<dbReference type="InterPro" id="IPR001986">
    <property type="entry name" value="Enolpyruvate_Tfrase_dom"/>
</dbReference>
<dbReference type="SUPFAM" id="SSF55205">
    <property type="entry name" value="EPT/RTPC-like"/>
    <property type="match status" value="1"/>
</dbReference>
<dbReference type="Gene3D" id="3.65.10.10">
    <property type="entry name" value="Enolpyruvate transferase domain"/>
    <property type="match status" value="3"/>
</dbReference>
<dbReference type="GO" id="GO:0003866">
    <property type="term" value="F:3-phosphoshikimate 1-carboxyvinyltransferase activity"/>
    <property type="evidence" value="ECO:0007669"/>
    <property type="project" value="TreeGrafter"/>
</dbReference>
<organism evidence="3">
    <name type="scientific">marine sediment metagenome</name>
    <dbReference type="NCBI Taxonomy" id="412755"/>
    <lineage>
        <taxon>unclassified sequences</taxon>
        <taxon>metagenomes</taxon>
        <taxon>ecological metagenomes</taxon>
    </lineage>
</organism>
<feature type="non-terminal residue" evidence="3">
    <location>
        <position position="232"/>
    </location>
</feature>
<reference evidence="3" key="1">
    <citation type="journal article" date="2015" name="Nature">
        <title>Complex archaea that bridge the gap between prokaryotes and eukaryotes.</title>
        <authorList>
            <person name="Spang A."/>
            <person name="Saw J.H."/>
            <person name="Jorgensen S.L."/>
            <person name="Zaremba-Niedzwiedzka K."/>
            <person name="Martijn J."/>
            <person name="Lind A.E."/>
            <person name="van Eijk R."/>
            <person name="Schleper C."/>
            <person name="Guy L."/>
            <person name="Ettema T.J."/>
        </authorList>
    </citation>
    <scope>NUCLEOTIDE SEQUENCE</scope>
</reference>
<keyword evidence="1" id="KW-0808">Transferase</keyword>
<dbReference type="InterPro" id="IPR013792">
    <property type="entry name" value="RNA3'P_cycl/enolpyr_Trfase_a/b"/>
</dbReference>
<dbReference type="AlphaFoldDB" id="A0A0F9H4R5"/>
<evidence type="ECO:0000313" key="3">
    <source>
        <dbReference type="EMBL" id="KKL76620.1"/>
    </source>
</evidence>
<evidence type="ECO:0000256" key="1">
    <source>
        <dbReference type="ARBA" id="ARBA00022679"/>
    </source>
</evidence>
<dbReference type="Pfam" id="PF00275">
    <property type="entry name" value="EPSP_synthase"/>
    <property type="match status" value="2"/>
</dbReference>
<feature type="domain" description="Enolpyruvate transferase" evidence="2">
    <location>
        <begin position="27"/>
        <end position="74"/>
    </location>
</feature>
<gene>
    <name evidence="3" type="ORF">LCGC14_2043050</name>
</gene>
<evidence type="ECO:0000259" key="2">
    <source>
        <dbReference type="Pfam" id="PF00275"/>
    </source>
</evidence>
<dbReference type="InterPro" id="IPR036968">
    <property type="entry name" value="Enolpyruvate_Tfrase_sf"/>
</dbReference>
<accession>A0A0F9H4R5</accession>
<comment type="caution">
    <text evidence="3">The sequence shown here is derived from an EMBL/GenBank/DDBJ whole genome shotgun (WGS) entry which is preliminary data.</text>
</comment>
<dbReference type="PANTHER" id="PTHR21090">
    <property type="entry name" value="AROM/DEHYDROQUINATE SYNTHASE"/>
    <property type="match status" value="1"/>
</dbReference>
<proteinExistence type="predicted"/>
<dbReference type="EMBL" id="LAZR01023988">
    <property type="protein sequence ID" value="KKL76620.1"/>
    <property type="molecule type" value="Genomic_DNA"/>
</dbReference>
<dbReference type="PANTHER" id="PTHR21090:SF5">
    <property type="entry name" value="PENTAFUNCTIONAL AROM POLYPEPTIDE"/>
    <property type="match status" value="1"/>
</dbReference>
<protein>
    <recommendedName>
        <fullName evidence="2">Enolpyruvate transferase domain-containing protein</fullName>
    </recommendedName>
</protein>
<name>A0A0F9H4R5_9ZZZZ</name>
<feature type="domain" description="Enolpyruvate transferase" evidence="2">
    <location>
        <begin position="80"/>
        <end position="231"/>
    </location>
</feature>
<dbReference type="GO" id="GO:0009423">
    <property type="term" value="P:chorismate biosynthetic process"/>
    <property type="evidence" value="ECO:0007669"/>
    <property type="project" value="TreeGrafter"/>
</dbReference>